<protein>
    <submittedName>
        <fullName evidence="6">Glycoside hydrolase family 26 protein</fullName>
    </submittedName>
</protein>
<dbReference type="InterPro" id="IPR022790">
    <property type="entry name" value="GH26_dom"/>
</dbReference>
<dbReference type="PROSITE" id="PS51764">
    <property type="entry name" value="GH26"/>
    <property type="match status" value="1"/>
</dbReference>
<dbReference type="SUPFAM" id="SSF51445">
    <property type="entry name" value="(Trans)glycosidases"/>
    <property type="match status" value="1"/>
</dbReference>
<dbReference type="Pfam" id="PF02156">
    <property type="entry name" value="Glyco_hydro_26"/>
    <property type="match status" value="1"/>
</dbReference>
<dbReference type="RefSeq" id="WP_276237601.1">
    <property type="nucleotide sequence ID" value="NZ_CP119989.1"/>
</dbReference>
<dbReference type="GO" id="GO:0016798">
    <property type="term" value="F:hydrolase activity, acting on glycosyl bonds"/>
    <property type="evidence" value="ECO:0007669"/>
    <property type="project" value="UniProtKB-KW"/>
</dbReference>
<evidence type="ECO:0000313" key="7">
    <source>
        <dbReference type="Proteomes" id="UP001596388"/>
    </source>
</evidence>
<dbReference type="InterPro" id="IPR017853">
    <property type="entry name" value="GH"/>
</dbReference>
<name>A0ABD5X0B0_9EURY</name>
<evidence type="ECO:0000259" key="5">
    <source>
        <dbReference type="PROSITE" id="PS51764"/>
    </source>
</evidence>
<dbReference type="AlphaFoldDB" id="A0ABD5X0B0"/>
<organism evidence="6 7">
    <name type="scientific">Halobaculum marinum</name>
    <dbReference type="NCBI Taxonomy" id="3031996"/>
    <lineage>
        <taxon>Archaea</taxon>
        <taxon>Methanobacteriati</taxon>
        <taxon>Methanobacteriota</taxon>
        <taxon>Stenosarchaea group</taxon>
        <taxon>Halobacteria</taxon>
        <taxon>Halobacteriales</taxon>
        <taxon>Haloferacaceae</taxon>
        <taxon>Halobaculum</taxon>
    </lineage>
</organism>
<dbReference type="PANTHER" id="PTHR40079:SF4">
    <property type="entry name" value="GH26 DOMAIN-CONTAINING PROTEIN-RELATED"/>
    <property type="match status" value="1"/>
</dbReference>
<dbReference type="Proteomes" id="UP001596388">
    <property type="component" value="Unassembled WGS sequence"/>
</dbReference>
<gene>
    <name evidence="6" type="ORF">ACFQKD_11375</name>
</gene>
<feature type="region of interest" description="Disordered" evidence="4">
    <location>
        <begin position="1"/>
        <end position="29"/>
    </location>
</feature>
<keyword evidence="3" id="KW-0326">Glycosidase</keyword>
<dbReference type="Gene3D" id="3.20.20.80">
    <property type="entry name" value="Glycosidases"/>
    <property type="match status" value="1"/>
</dbReference>
<evidence type="ECO:0000256" key="3">
    <source>
        <dbReference type="ARBA" id="ARBA00023295"/>
    </source>
</evidence>
<dbReference type="GO" id="GO:0005976">
    <property type="term" value="P:polysaccharide metabolic process"/>
    <property type="evidence" value="ECO:0007669"/>
    <property type="project" value="UniProtKB-ARBA"/>
</dbReference>
<proteinExistence type="inferred from homology"/>
<keyword evidence="2 6" id="KW-0378">Hydrolase</keyword>
<evidence type="ECO:0000313" key="6">
    <source>
        <dbReference type="EMBL" id="MFC7097905.1"/>
    </source>
</evidence>
<dbReference type="PANTHER" id="PTHR40079">
    <property type="entry name" value="MANNAN ENDO-1,4-BETA-MANNOSIDASE E-RELATED"/>
    <property type="match status" value="1"/>
</dbReference>
<comment type="similarity">
    <text evidence="1">Belongs to the glycosyl hydrolase 26 family.</text>
</comment>
<comment type="caution">
    <text evidence="6">The sequence shown here is derived from an EMBL/GenBank/DDBJ whole genome shotgun (WGS) entry which is preliminary data.</text>
</comment>
<accession>A0ABD5X0B0</accession>
<feature type="domain" description="GH26" evidence="5">
    <location>
        <begin position="1"/>
        <end position="334"/>
    </location>
</feature>
<dbReference type="InterPro" id="IPR000805">
    <property type="entry name" value="Glyco_hydro_26"/>
</dbReference>
<keyword evidence="7" id="KW-1185">Reference proteome</keyword>
<dbReference type="EMBL" id="JBHTAG010000003">
    <property type="protein sequence ID" value="MFC7097905.1"/>
    <property type="molecule type" value="Genomic_DNA"/>
</dbReference>
<sequence>MTPPDSGRGGRRSRSTAARPPLDGSGRRLGGAFLGDVPESLQRASDVEAWLSTGLDVQTVFEPWATAPVAIADLFDRLAAVWEAGRTPLLTWEPFTRTPEETPDDLLVRIVRGRYDEYLGEWGRALSQWLAGPDGEHGTPDDRRILIRPMHEANGDWYPWAPSVAETPASTYVRAWRRIHREVTKRLPADAAVSWIWAVNHVDVGDVHAEALFPGDDAVDWVGVDGFNWGTSREWSAWRDPAAVFGEMLDRVAGCSARPLCVPEFGCGSERATGPDPDAKSAWLADAFATFVDRDVRLAGYFGTDKETDWAVFGGERGANTIRVDGRSYRTYPGFRRGYRAFVDA</sequence>
<reference evidence="6 7" key="1">
    <citation type="journal article" date="2019" name="Int. J. Syst. Evol. Microbiol.">
        <title>The Global Catalogue of Microorganisms (GCM) 10K type strain sequencing project: providing services to taxonomists for standard genome sequencing and annotation.</title>
        <authorList>
            <consortium name="The Broad Institute Genomics Platform"/>
            <consortium name="The Broad Institute Genome Sequencing Center for Infectious Disease"/>
            <person name="Wu L."/>
            <person name="Ma J."/>
        </authorList>
    </citation>
    <scope>NUCLEOTIDE SEQUENCE [LARGE SCALE GENOMIC DNA]</scope>
    <source>
        <strain evidence="6 7">DT55</strain>
    </source>
</reference>
<evidence type="ECO:0000256" key="4">
    <source>
        <dbReference type="SAM" id="MobiDB-lite"/>
    </source>
</evidence>
<evidence type="ECO:0000256" key="1">
    <source>
        <dbReference type="ARBA" id="ARBA00007754"/>
    </source>
</evidence>
<evidence type="ECO:0000256" key="2">
    <source>
        <dbReference type="ARBA" id="ARBA00022801"/>
    </source>
</evidence>
<dbReference type="GeneID" id="79271179"/>